<feature type="domain" description="N-acetyltransferase" evidence="1">
    <location>
        <begin position="19"/>
        <end position="178"/>
    </location>
</feature>
<dbReference type="InterPro" id="IPR016181">
    <property type="entry name" value="Acyl_CoA_acyltransferase"/>
</dbReference>
<dbReference type="AlphaFoldDB" id="F8NZY3"/>
<evidence type="ECO:0000259" key="1">
    <source>
        <dbReference type="PROSITE" id="PS51186"/>
    </source>
</evidence>
<dbReference type="OrthoDB" id="410198at2759"/>
<gene>
    <name evidence="2" type="ORF">SERLADRAFT_449807</name>
</gene>
<evidence type="ECO:0000313" key="2">
    <source>
        <dbReference type="EMBL" id="EGO23410.1"/>
    </source>
</evidence>
<proteinExistence type="predicted"/>
<protein>
    <recommendedName>
        <fullName evidence="1">N-acetyltransferase domain-containing protein</fullName>
    </recommendedName>
</protein>
<dbReference type="CDD" id="cd04301">
    <property type="entry name" value="NAT_SF"/>
    <property type="match status" value="1"/>
</dbReference>
<name>F8NZY3_SERL9</name>
<organism>
    <name type="scientific">Serpula lacrymans var. lacrymans (strain S7.9)</name>
    <name type="common">Dry rot fungus</name>
    <dbReference type="NCBI Taxonomy" id="578457"/>
    <lineage>
        <taxon>Eukaryota</taxon>
        <taxon>Fungi</taxon>
        <taxon>Dikarya</taxon>
        <taxon>Basidiomycota</taxon>
        <taxon>Agaricomycotina</taxon>
        <taxon>Agaricomycetes</taxon>
        <taxon>Agaricomycetidae</taxon>
        <taxon>Boletales</taxon>
        <taxon>Coniophorineae</taxon>
        <taxon>Serpulaceae</taxon>
        <taxon>Serpula</taxon>
    </lineage>
</organism>
<accession>F8NZY3</accession>
<dbReference type="RefSeq" id="XP_007319172.1">
    <property type="nucleotide sequence ID" value="XM_007319110.1"/>
</dbReference>
<dbReference type="Proteomes" id="UP000008064">
    <property type="component" value="Unassembled WGS sequence"/>
</dbReference>
<dbReference type="HOGENOM" id="CLU_056607_4_0_1"/>
<dbReference type="SUPFAM" id="SSF55729">
    <property type="entry name" value="Acyl-CoA N-acyltransferases (Nat)"/>
    <property type="match status" value="1"/>
</dbReference>
<dbReference type="InterPro" id="IPR000182">
    <property type="entry name" value="GNAT_dom"/>
</dbReference>
<dbReference type="KEGG" id="sla:SERLADRAFT_449807"/>
<dbReference type="Gene3D" id="3.40.630.30">
    <property type="match status" value="1"/>
</dbReference>
<reference evidence="2" key="1">
    <citation type="submission" date="2011-04" db="EMBL/GenBank/DDBJ databases">
        <title>Evolution of plant cell wall degrading machinery underlies the functional diversity of forest fungi.</title>
        <authorList>
            <consortium name="US DOE Joint Genome Institute (JGI-PGF)"/>
            <person name="Eastwood D.C."/>
            <person name="Floudas D."/>
            <person name="Binder M."/>
            <person name="Majcherczyk A."/>
            <person name="Schneider P."/>
            <person name="Aerts A."/>
            <person name="Asiegbu F.O."/>
            <person name="Baker S.E."/>
            <person name="Barry K."/>
            <person name="Bendiksby M."/>
            <person name="Blumentritt M."/>
            <person name="Coutinho P.M."/>
            <person name="Cullen D."/>
            <person name="Cullen D."/>
            <person name="Gathman A."/>
            <person name="Goodell B."/>
            <person name="Henrissat B."/>
            <person name="Ihrmark K."/>
            <person name="Kauserud H."/>
            <person name="Kohler A."/>
            <person name="LaButti K."/>
            <person name="Lapidus A."/>
            <person name="Lavin J.L."/>
            <person name="Lee Y.-H."/>
            <person name="Lindquist E."/>
            <person name="Lilly W."/>
            <person name="Lucas S."/>
            <person name="Morin E."/>
            <person name="Murat C."/>
            <person name="Oguiza J.A."/>
            <person name="Park J."/>
            <person name="Pisabarro A.G."/>
            <person name="Riley R."/>
            <person name="Rosling A."/>
            <person name="Salamov A."/>
            <person name="Schmidt O."/>
            <person name="Schmutz J."/>
            <person name="Skrede I."/>
            <person name="Stenlid J."/>
            <person name="Wiebenga A."/>
            <person name="Xie X."/>
            <person name="Kues U."/>
            <person name="Hibbett D.S."/>
            <person name="Hoffmeister D."/>
            <person name="Hogberg N."/>
            <person name="Martin F."/>
            <person name="Grigoriev I.V."/>
            <person name="Watkinson S.C."/>
        </authorList>
    </citation>
    <scope>NUCLEOTIDE SEQUENCE</scope>
    <source>
        <strain evidence="2">S7.9</strain>
    </source>
</reference>
<dbReference type="GO" id="GO:0016747">
    <property type="term" value="F:acyltransferase activity, transferring groups other than amino-acyl groups"/>
    <property type="evidence" value="ECO:0007669"/>
    <property type="project" value="InterPro"/>
</dbReference>
<dbReference type="PROSITE" id="PS51186">
    <property type="entry name" value="GNAT"/>
    <property type="match status" value="1"/>
</dbReference>
<dbReference type="GeneID" id="18816581"/>
<sequence length="180" mass="19991">MSNQETRSANNYQEIAPHLSLRIAKVPVEDTLELRHAVLWPNEPLSYVRLPEDDAGHHYGAFLPAIDKPVAVISLFKESMPTSVAIESAAASEGDTPSESAARFRKFACDPLYQCQGIGTSLLQHVFKAASSELAVNVIWCDARLSTSSWYGKRGMIPFGEPFYKGSVEYIRMRTDLRNA</sequence>
<dbReference type="EMBL" id="GL945435">
    <property type="protein sequence ID" value="EGO23410.1"/>
    <property type="molecule type" value="Genomic_DNA"/>
</dbReference>
<dbReference type="Pfam" id="PF13673">
    <property type="entry name" value="Acetyltransf_10"/>
    <property type="match status" value="1"/>
</dbReference>